<dbReference type="Pfam" id="PF03466">
    <property type="entry name" value="LysR_substrate"/>
    <property type="match status" value="1"/>
</dbReference>
<dbReference type="Gene3D" id="3.40.190.10">
    <property type="entry name" value="Periplasmic binding protein-like II"/>
    <property type="match status" value="2"/>
</dbReference>
<evidence type="ECO:0000259" key="6">
    <source>
        <dbReference type="PROSITE" id="PS50931"/>
    </source>
</evidence>
<dbReference type="PROSITE" id="PS50931">
    <property type="entry name" value="HTH_LYSR"/>
    <property type="match status" value="1"/>
</dbReference>
<dbReference type="Proteomes" id="UP001197247">
    <property type="component" value="Unassembled WGS sequence"/>
</dbReference>
<dbReference type="EMBL" id="JAHBAY010000010">
    <property type="protein sequence ID" value="MBT0771885.1"/>
    <property type="molecule type" value="Genomic_DNA"/>
</dbReference>
<dbReference type="RefSeq" id="WP_214158251.1">
    <property type="nucleotide sequence ID" value="NZ_JAHBAY010000010.1"/>
</dbReference>
<evidence type="ECO:0000256" key="5">
    <source>
        <dbReference type="SAM" id="MobiDB-lite"/>
    </source>
</evidence>
<dbReference type="InterPro" id="IPR036388">
    <property type="entry name" value="WH-like_DNA-bd_sf"/>
</dbReference>
<evidence type="ECO:0000313" key="7">
    <source>
        <dbReference type="EMBL" id="MBT0771885.1"/>
    </source>
</evidence>
<evidence type="ECO:0000256" key="2">
    <source>
        <dbReference type="ARBA" id="ARBA00023015"/>
    </source>
</evidence>
<evidence type="ECO:0000256" key="4">
    <source>
        <dbReference type="ARBA" id="ARBA00023163"/>
    </source>
</evidence>
<name>A0ABS5TLA0_9ACTN</name>
<keyword evidence="3" id="KW-0238">DNA-binding</keyword>
<organism evidence="7 8">
    <name type="scientific">Kineosporia corallincola</name>
    <dbReference type="NCBI Taxonomy" id="2835133"/>
    <lineage>
        <taxon>Bacteria</taxon>
        <taxon>Bacillati</taxon>
        <taxon>Actinomycetota</taxon>
        <taxon>Actinomycetes</taxon>
        <taxon>Kineosporiales</taxon>
        <taxon>Kineosporiaceae</taxon>
        <taxon>Kineosporia</taxon>
    </lineage>
</organism>
<reference evidence="7 8" key="1">
    <citation type="submission" date="2021-05" db="EMBL/GenBank/DDBJ databases">
        <title>Kineosporia and Streptomyces sp. nov. two new marine actinobacteria isolated from Coral.</title>
        <authorList>
            <person name="Buangrab K."/>
            <person name="Sutthacheep M."/>
            <person name="Yeemin T."/>
            <person name="Harunari E."/>
            <person name="Igarashi Y."/>
            <person name="Kanchanasin P."/>
            <person name="Tanasupawat S."/>
            <person name="Phongsopitanun W."/>
        </authorList>
    </citation>
    <scope>NUCLEOTIDE SEQUENCE [LARGE SCALE GENOMIC DNA]</scope>
    <source>
        <strain evidence="7 8">J2-2</strain>
    </source>
</reference>
<feature type="compositionally biased region" description="Low complexity" evidence="5">
    <location>
        <begin position="338"/>
        <end position="355"/>
    </location>
</feature>
<dbReference type="Pfam" id="PF00126">
    <property type="entry name" value="HTH_1"/>
    <property type="match status" value="1"/>
</dbReference>
<evidence type="ECO:0000313" key="8">
    <source>
        <dbReference type="Proteomes" id="UP001197247"/>
    </source>
</evidence>
<dbReference type="InterPro" id="IPR000847">
    <property type="entry name" value="LysR_HTH_N"/>
</dbReference>
<keyword evidence="2" id="KW-0805">Transcription regulation</keyword>
<evidence type="ECO:0000256" key="1">
    <source>
        <dbReference type="ARBA" id="ARBA00009437"/>
    </source>
</evidence>
<dbReference type="InterPro" id="IPR005119">
    <property type="entry name" value="LysR_subst-bd"/>
</dbReference>
<dbReference type="Gene3D" id="1.10.10.10">
    <property type="entry name" value="Winged helix-like DNA-binding domain superfamily/Winged helix DNA-binding domain"/>
    <property type="match status" value="1"/>
</dbReference>
<dbReference type="PANTHER" id="PTHR30346:SF29">
    <property type="entry name" value="LYSR SUBSTRATE-BINDING"/>
    <property type="match status" value="1"/>
</dbReference>
<dbReference type="SUPFAM" id="SSF53850">
    <property type="entry name" value="Periplasmic binding protein-like II"/>
    <property type="match status" value="1"/>
</dbReference>
<accession>A0ABS5TLA0</accession>
<comment type="caution">
    <text evidence="7">The sequence shown here is derived from an EMBL/GenBank/DDBJ whole genome shotgun (WGS) entry which is preliminary data.</text>
</comment>
<evidence type="ECO:0000256" key="3">
    <source>
        <dbReference type="ARBA" id="ARBA00023125"/>
    </source>
</evidence>
<keyword evidence="8" id="KW-1185">Reference proteome</keyword>
<protein>
    <submittedName>
        <fullName evidence="7">LysR family transcriptional regulator</fullName>
    </submittedName>
</protein>
<dbReference type="PANTHER" id="PTHR30346">
    <property type="entry name" value="TRANSCRIPTIONAL DUAL REGULATOR HCAR-RELATED"/>
    <property type="match status" value="1"/>
</dbReference>
<gene>
    <name evidence="7" type="ORF">KIH74_23285</name>
</gene>
<feature type="region of interest" description="Disordered" evidence="5">
    <location>
        <begin position="306"/>
        <end position="365"/>
    </location>
</feature>
<proteinExistence type="inferred from homology"/>
<feature type="domain" description="HTH lysR-type" evidence="6">
    <location>
        <begin position="10"/>
        <end position="67"/>
    </location>
</feature>
<comment type="similarity">
    <text evidence="1">Belongs to the LysR transcriptional regulatory family.</text>
</comment>
<dbReference type="SUPFAM" id="SSF46785">
    <property type="entry name" value="Winged helix' DNA-binding domain"/>
    <property type="match status" value="1"/>
</dbReference>
<feature type="compositionally biased region" description="Pro residues" evidence="5">
    <location>
        <begin position="325"/>
        <end position="337"/>
    </location>
</feature>
<dbReference type="InterPro" id="IPR036390">
    <property type="entry name" value="WH_DNA-bd_sf"/>
</dbReference>
<keyword evidence="4" id="KW-0804">Transcription</keyword>
<feature type="compositionally biased region" description="Low complexity" evidence="5">
    <location>
        <begin position="312"/>
        <end position="324"/>
    </location>
</feature>
<sequence>MSIDSPGFTIDLRKLRLLREIERCGTVVAAAAALHLTPSAVSQQVAGLARELSVPLLEKQGRGVRLTGHARVLLGHAHLIEAQLERARADLASFDDGLVGEVRVATLPTAVAAVLGPAMARLRESRPDLRVRSRDADPVAALRALDAGEVDIAVTVDHPGGPRPDDPRYARVDLITDVLDVVVRDDHPLAGRERIDLADLAGEEWISGNPDDACAAIADHACAAAGFLPDVRHWTIEYDALAALVAAGAGVGLLPRLAQPVRFGRVRTVPVAGTSPARQVYAVTRAGRAADAPTATVLAELREVAAARHDASTPSSTPSRSTPPRSTPPTPPAPASPAPTSTRSSPARSPLAAPRYDGAGPTTGA</sequence>